<dbReference type="STRING" id="1257118.L8GQQ1"/>
<evidence type="ECO:0000313" key="3">
    <source>
        <dbReference type="Proteomes" id="UP000011083"/>
    </source>
</evidence>
<feature type="compositionally biased region" description="Basic and acidic residues" evidence="1">
    <location>
        <begin position="919"/>
        <end position="932"/>
    </location>
</feature>
<evidence type="ECO:0000256" key="1">
    <source>
        <dbReference type="SAM" id="MobiDB-lite"/>
    </source>
</evidence>
<proteinExistence type="predicted"/>
<feature type="compositionally biased region" description="Low complexity" evidence="1">
    <location>
        <begin position="1000"/>
        <end position="1026"/>
    </location>
</feature>
<dbReference type="AlphaFoldDB" id="L8GQQ1"/>
<feature type="region of interest" description="Disordered" evidence="1">
    <location>
        <begin position="1000"/>
        <end position="1050"/>
    </location>
</feature>
<dbReference type="EMBL" id="KB008052">
    <property type="protein sequence ID" value="ELR14461.1"/>
    <property type="molecule type" value="Genomic_DNA"/>
</dbReference>
<evidence type="ECO:0000313" key="2">
    <source>
        <dbReference type="EMBL" id="ELR14461.1"/>
    </source>
</evidence>
<reference evidence="2 3" key="1">
    <citation type="journal article" date="2013" name="Genome Biol.">
        <title>Genome of Acanthamoeba castellanii highlights extensive lateral gene transfer and early evolution of tyrosine kinase signaling.</title>
        <authorList>
            <person name="Clarke M."/>
            <person name="Lohan A.J."/>
            <person name="Liu B."/>
            <person name="Lagkouvardos I."/>
            <person name="Roy S."/>
            <person name="Zafar N."/>
            <person name="Bertelli C."/>
            <person name="Schilde C."/>
            <person name="Kianianmomeni A."/>
            <person name="Burglin T.R."/>
            <person name="Frech C."/>
            <person name="Turcotte B."/>
            <person name="Kopec K.O."/>
            <person name="Synnott J.M."/>
            <person name="Choo C."/>
            <person name="Paponov I."/>
            <person name="Finkler A."/>
            <person name="Soon Heng Tan C."/>
            <person name="Hutchins A.P."/>
            <person name="Weinmeier T."/>
            <person name="Rattei T."/>
            <person name="Chu J.S."/>
            <person name="Gimenez G."/>
            <person name="Irimia M."/>
            <person name="Rigden D.J."/>
            <person name="Fitzpatrick D.A."/>
            <person name="Lorenzo-Morales J."/>
            <person name="Bateman A."/>
            <person name="Chiu C.H."/>
            <person name="Tang P."/>
            <person name="Hegemann P."/>
            <person name="Fromm H."/>
            <person name="Raoult D."/>
            <person name="Greub G."/>
            <person name="Miranda-Saavedra D."/>
            <person name="Chen N."/>
            <person name="Nash P."/>
            <person name="Ginger M.L."/>
            <person name="Horn M."/>
            <person name="Schaap P."/>
            <person name="Caler L."/>
            <person name="Loftus B."/>
        </authorList>
    </citation>
    <scope>NUCLEOTIDE SEQUENCE [LARGE SCALE GENOMIC DNA]</scope>
    <source>
        <strain evidence="2 3">Neff</strain>
    </source>
</reference>
<dbReference type="VEuPathDB" id="AmoebaDB:ACA1_191590"/>
<organism evidence="2 3">
    <name type="scientific">Acanthamoeba castellanii (strain ATCC 30010 / Neff)</name>
    <dbReference type="NCBI Taxonomy" id="1257118"/>
    <lineage>
        <taxon>Eukaryota</taxon>
        <taxon>Amoebozoa</taxon>
        <taxon>Discosea</taxon>
        <taxon>Longamoebia</taxon>
        <taxon>Centramoebida</taxon>
        <taxon>Acanthamoebidae</taxon>
        <taxon>Acanthamoeba</taxon>
    </lineage>
</organism>
<keyword evidence="3" id="KW-1185">Reference proteome</keyword>
<dbReference type="GeneID" id="14915093"/>
<sequence>MARLLALHVADMQIIGQQVSRQHLAPEVLVMDPTYRWRRVNWFALAQPDVVPRLWRFTNDPGSDESEALLDLLDGTRKIAQGGGGLQLRREANWQHLGLVEEVYTRPYTLCEEDEYRVTAGDERTRRELIHYLQKTKLYEESLLQIRKVREQWAITTRDHADDATTAADQQVAASAASPARLRKTVSAASLHLYSSSSSSANPLLAPDRAREEQAPQLPIIYLKLEGMALLQLAREEESRALLQQYIGILLRREETEGQLSLAHSHEIATLALYEKDLPLARKYALKAIHADKTHIPSYKTLVRVIQQTGESTHAEEELAFSFFVQLLHDSRQAEDYYRYMQEHWPRAYFALAYQGLFLSEVKAKLAGKPQDRDICLREAEHAFRQAARILAAKDKLDAKDGWILGSFATFLFQHRYAPGELGREATLEIENLYWRALSADADNLVWHANLSGFLLSCGRRREGLDMLDEQVIPRLSAEEDKDSALGLEAWFYVLCYAPERRGEAIDHLRGYLNAGARSHGWDLALHVEHAKREGDHEAVITQDASVAMLDMWPLWNPSIVCGPSAAANSPQQQRGRGLPDEDLLATYSPSPRKRDGPQYVRRKRNHDDTAATSASQDTELGAADGRQRSLKLRFRQPMHRDEDEDEDDGHTSVVALGPRPHAGGKAKREDDEEEEEEAEREERKGPEAKAHRPQTQSTTEESGRTRDILFWSDDDDDDDEDEEGNARGGVGGSKPLSASYTRKRRRPHEGDNAGGGGSAAAEQQRKGLALKRGAPPSPSAAPKKRTLQESAQQKNTNKRAATKTRTSRAHAEEEEEGDTPPSSSSSPVATSKSASGAQAARKRAPKGAAKAPSGGQQQRERKGKKGRAVATSILDCPSPTTTTTTRAKSRHREAPTQSKELSPNKARPTTLARSRSRTRLEKEEAEEERKTRWINPYERMAEEIDEEAAAAAAGHAGYDDDDPEDDPFDFDGHQKRREKALRQEQDELLAFLGKKALPTRRPTVAAPRTTAAAAMKTKTKTLGTASSRGGGGGGRDVFDFDDFGDEHDA</sequence>
<feature type="compositionally biased region" description="Acidic residues" evidence="1">
    <location>
        <begin position="713"/>
        <end position="724"/>
    </location>
</feature>
<dbReference type="RefSeq" id="XP_004336474.1">
    <property type="nucleotide sequence ID" value="XM_004336426.1"/>
</dbReference>
<feature type="compositionally biased region" description="Low complexity" evidence="1">
    <location>
        <begin position="820"/>
        <end position="840"/>
    </location>
</feature>
<feature type="compositionally biased region" description="Acidic residues" evidence="1">
    <location>
        <begin position="1040"/>
        <end position="1050"/>
    </location>
</feature>
<dbReference type="Proteomes" id="UP000011083">
    <property type="component" value="Unassembled WGS sequence"/>
</dbReference>
<feature type="compositionally biased region" description="Basic and acidic residues" evidence="1">
    <location>
        <begin position="681"/>
        <end position="691"/>
    </location>
</feature>
<protein>
    <submittedName>
        <fullName evidence="2">Uncharacterized protein</fullName>
    </submittedName>
</protein>
<feature type="compositionally biased region" description="Low complexity" evidence="1">
    <location>
        <begin position="847"/>
        <end position="858"/>
    </location>
</feature>
<feature type="compositionally biased region" description="Acidic residues" evidence="1">
    <location>
        <begin position="960"/>
        <end position="970"/>
    </location>
</feature>
<feature type="compositionally biased region" description="Acidic residues" evidence="1">
    <location>
        <begin position="671"/>
        <end position="680"/>
    </location>
</feature>
<feature type="compositionally biased region" description="Basic residues" evidence="1">
    <location>
        <begin position="797"/>
        <end position="809"/>
    </location>
</feature>
<feature type="region of interest" description="Disordered" evidence="1">
    <location>
        <begin position="564"/>
        <end position="981"/>
    </location>
</feature>
<accession>L8GQQ1</accession>
<feature type="compositionally biased region" description="Basic residues" evidence="1">
    <location>
        <begin position="629"/>
        <end position="638"/>
    </location>
</feature>
<gene>
    <name evidence="2" type="ORF">ACA1_191590</name>
</gene>
<dbReference type="KEGG" id="acan:ACA1_191590"/>
<name>L8GQQ1_ACACF</name>